<evidence type="ECO:0000313" key="3">
    <source>
        <dbReference type="Proteomes" id="UP000292939"/>
    </source>
</evidence>
<sequence length="260" mass="28099">MGDELARFQNDFLLALYHPDSATTAPATVAALVRQPGFAVYRNTILKGCIDALEANFPVVARLVGSAWFRAAALPYVRAMPPTSVMLMDYGLDFPDFLADFAPARELPYLADVARLDRCWTEAHMAADAPALDADSLATLTAEALGELHLYPHPATRWAWHPDQPIYALWHANREQVPLDPDLAWVGDGALLTRTAHDGVVRWQAVGPGLCAFLDACAAHRALAEAAQAALHAQPDLDLTRLLADLIAAGALTVTASTER</sequence>
<evidence type="ECO:0000313" key="2">
    <source>
        <dbReference type="EMBL" id="QBK06575.1"/>
    </source>
</evidence>
<dbReference type="KEGG" id="hgr:DW355_12840"/>
<reference evidence="2 3" key="1">
    <citation type="submission" date="2018-07" db="EMBL/GenBank/DDBJ databases">
        <title>Exploring interactions and the metabolic potential of the ultra-small soil bacteria Hylemonella gracilis.</title>
        <authorList>
            <person name="Tyc O."/>
            <person name="Kulkarni P."/>
            <person name="Gawehns F."/>
            <person name="Hundscheid M."/>
            <person name="Zweers H."/>
            <person name="Garbeva P."/>
        </authorList>
    </citation>
    <scope>NUCLEOTIDE SEQUENCE [LARGE SCALE GENOMIC DNA]</scope>
    <source>
        <strain evidence="2 3">NS1</strain>
    </source>
</reference>
<dbReference type="InterPro" id="IPR044922">
    <property type="entry name" value="DUF2063_N_sf"/>
</dbReference>
<dbReference type="InterPro" id="IPR018640">
    <property type="entry name" value="DUF2063"/>
</dbReference>
<dbReference type="Gene3D" id="1.10.150.690">
    <property type="entry name" value="DUF2063"/>
    <property type="match status" value="1"/>
</dbReference>
<dbReference type="Proteomes" id="UP000292939">
    <property type="component" value="Chromosome"/>
</dbReference>
<dbReference type="OrthoDB" id="4146344at2"/>
<organism evidence="2 3">
    <name type="scientific">Hylemonella gracilis</name>
    <dbReference type="NCBI Taxonomy" id="80880"/>
    <lineage>
        <taxon>Bacteria</taxon>
        <taxon>Pseudomonadati</taxon>
        <taxon>Pseudomonadota</taxon>
        <taxon>Betaproteobacteria</taxon>
        <taxon>Burkholderiales</taxon>
        <taxon>Comamonadaceae</taxon>
        <taxon>Hylemonella</taxon>
    </lineage>
</organism>
<proteinExistence type="predicted"/>
<gene>
    <name evidence="2" type="ORF">DW355_12840</name>
</gene>
<dbReference type="EMBL" id="CP031395">
    <property type="protein sequence ID" value="QBK06575.1"/>
    <property type="molecule type" value="Genomic_DNA"/>
</dbReference>
<dbReference type="AlphaFoldDB" id="A0A4P6UQU5"/>
<accession>A0A4P6UQU5</accession>
<protein>
    <submittedName>
        <fullName evidence="2">DUF2063 domain-containing protein</fullName>
    </submittedName>
</protein>
<evidence type="ECO:0000259" key="1">
    <source>
        <dbReference type="Pfam" id="PF09836"/>
    </source>
</evidence>
<name>A0A4P6UQU5_9BURK</name>
<feature type="domain" description="Putative DNA-binding" evidence="1">
    <location>
        <begin position="8"/>
        <end position="98"/>
    </location>
</feature>
<dbReference type="Pfam" id="PF09836">
    <property type="entry name" value="DUF2063"/>
    <property type="match status" value="1"/>
</dbReference>